<evidence type="ECO:0000313" key="4">
    <source>
        <dbReference type="EMBL" id="CRK90466.1"/>
    </source>
</evidence>
<keyword evidence="5" id="KW-1185">Reference proteome</keyword>
<reference evidence="4 5" key="1">
    <citation type="submission" date="2015-04" db="EMBL/GenBank/DDBJ databases">
        <authorList>
            <person name="Syromyatnikov M.Y."/>
            <person name="Popov V.N."/>
        </authorList>
    </citation>
    <scope>NUCLEOTIDE SEQUENCE [LARGE SCALE GENOMIC DNA]</scope>
</reference>
<gene>
    <name evidence="4" type="ORF">CLUMA_CG004114</name>
</gene>
<accession>A0A1J1HSF5</accession>
<dbReference type="AlphaFoldDB" id="A0A1J1HSF5"/>
<feature type="repeat" description="WD" evidence="3">
    <location>
        <begin position="94"/>
        <end position="135"/>
    </location>
</feature>
<evidence type="ECO:0000313" key="5">
    <source>
        <dbReference type="Proteomes" id="UP000183832"/>
    </source>
</evidence>
<dbReference type="PROSITE" id="PS50082">
    <property type="entry name" value="WD_REPEATS_2"/>
    <property type="match status" value="5"/>
</dbReference>
<dbReference type="PANTHER" id="PTHR44019:SF8">
    <property type="entry name" value="POC1 CENTRIOLAR PROTEIN HOMOLOG"/>
    <property type="match status" value="1"/>
</dbReference>
<evidence type="ECO:0000256" key="3">
    <source>
        <dbReference type="PROSITE-ProRule" id="PRU00221"/>
    </source>
</evidence>
<dbReference type="PANTHER" id="PTHR44019">
    <property type="entry name" value="WD REPEAT-CONTAINING PROTEIN 55"/>
    <property type="match status" value="1"/>
</dbReference>
<feature type="repeat" description="WD" evidence="3">
    <location>
        <begin position="136"/>
        <end position="177"/>
    </location>
</feature>
<dbReference type="GO" id="GO:0060271">
    <property type="term" value="P:cilium assembly"/>
    <property type="evidence" value="ECO:0007669"/>
    <property type="project" value="TreeGrafter"/>
</dbReference>
<dbReference type="Gene3D" id="2.130.10.10">
    <property type="entry name" value="YVTN repeat-like/Quinoprotein amine dehydrogenase"/>
    <property type="match status" value="2"/>
</dbReference>
<sequence length="350" mass="39676">MSAPALVTHLKGNKQAVTSFAFNPEGDKFVASSLDKTLVIYALKQENTRCLKFEQSSEVLDCDWSVKNLLASVGKNKIVNVFEPKIHKGYTETIVAHQSNIRSVHFSNSGNRFITASEDKSIKMFRLSHRYFMSSFTGHTNWVRCARFSPDNKMIASCAEDKTVKIFDADAGNLIHTFKDEKGFGNQLRWHPDNNIIAIAQENARVKIYDLRMRKLIQYYRIFNKGVNSLDFHPSGHFMITGSDDGLTKVLDLLEGRDIYTLKGHQDAVTAVKFSKDGEYFITGSKDRHIMIWKSNIVASSVDNDSSIEEVTSPRVMENKENRPEDCRNSSIIDARSSENYLPNDDVVEL</sequence>
<dbReference type="Pfam" id="PF00400">
    <property type="entry name" value="WD40"/>
    <property type="match status" value="5"/>
</dbReference>
<dbReference type="CDD" id="cd00200">
    <property type="entry name" value="WD40"/>
    <property type="match status" value="1"/>
</dbReference>
<keyword evidence="2" id="KW-0677">Repeat</keyword>
<evidence type="ECO:0000256" key="2">
    <source>
        <dbReference type="ARBA" id="ARBA00022737"/>
    </source>
</evidence>
<dbReference type="PROSITE" id="PS50294">
    <property type="entry name" value="WD_REPEATS_REGION"/>
    <property type="match status" value="3"/>
</dbReference>
<dbReference type="SUPFAM" id="SSF50978">
    <property type="entry name" value="WD40 repeat-like"/>
    <property type="match status" value="1"/>
</dbReference>
<feature type="repeat" description="WD" evidence="3">
    <location>
        <begin position="227"/>
        <end position="261"/>
    </location>
</feature>
<dbReference type="SMART" id="SM00320">
    <property type="entry name" value="WD40"/>
    <property type="match status" value="7"/>
</dbReference>
<name>A0A1J1HSF5_9DIPT</name>
<feature type="repeat" description="WD" evidence="3">
    <location>
        <begin position="262"/>
        <end position="294"/>
    </location>
</feature>
<dbReference type="EMBL" id="CVRI01000019">
    <property type="protein sequence ID" value="CRK90466.1"/>
    <property type="molecule type" value="Genomic_DNA"/>
</dbReference>
<dbReference type="Proteomes" id="UP000183832">
    <property type="component" value="Unassembled WGS sequence"/>
</dbReference>
<keyword evidence="1 3" id="KW-0853">WD repeat</keyword>
<protein>
    <submittedName>
        <fullName evidence="4">CLUMA_CG004114, isoform A</fullName>
    </submittedName>
</protein>
<evidence type="ECO:0000256" key="1">
    <source>
        <dbReference type="ARBA" id="ARBA00022574"/>
    </source>
</evidence>
<feature type="repeat" description="WD" evidence="3">
    <location>
        <begin position="10"/>
        <end position="44"/>
    </location>
</feature>
<dbReference type="GO" id="GO:0036064">
    <property type="term" value="C:ciliary basal body"/>
    <property type="evidence" value="ECO:0007669"/>
    <property type="project" value="TreeGrafter"/>
</dbReference>
<dbReference type="GO" id="GO:0005814">
    <property type="term" value="C:centriole"/>
    <property type="evidence" value="ECO:0007669"/>
    <property type="project" value="TreeGrafter"/>
</dbReference>
<dbReference type="InterPro" id="IPR036322">
    <property type="entry name" value="WD40_repeat_dom_sf"/>
</dbReference>
<dbReference type="InterPro" id="IPR015943">
    <property type="entry name" value="WD40/YVTN_repeat-like_dom_sf"/>
</dbReference>
<dbReference type="STRING" id="568069.A0A1J1HSF5"/>
<proteinExistence type="predicted"/>
<dbReference type="InterPro" id="IPR050505">
    <property type="entry name" value="WDR55/POC1"/>
</dbReference>
<organism evidence="4 5">
    <name type="scientific">Clunio marinus</name>
    <dbReference type="NCBI Taxonomy" id="568069"/>
    <lineage>
        <taxon>Eukaryota</taxon>
        <taxon>Metazoa</taxon>
        <taxon>Ecdysozoa</taxon>
        <taxon>Arthropoda</taxon>
        <taxon>Hexapoda</taxon>
        <taxon>Insecta</taxon>
        <taxon>Pterygota</taxon>
        <taxon>Neoptera</taxon>
        <taxon>Endopterygota</taxon>
        <taxon>Diptera</taxon>
        <taxon>Nematocera</taxon>
        <taxon>Chironomoidea</taxon>
        <taxon>Chironomidae</taxon>
        <taxon>Clunio</taxon>
    </lineage>
</organism>
<dbReference type="InterPro" id="IPR001680">
    <property type="entry name" value="WD40_rpt"/>
</dbReference>
<dbReference type="OrthoDB" id="10264588at2759"/>